<dbReference type="SUPFAM" id="SSF55729">
    <property type="entry name" value="Acyl-CoA N-acyltransferases (Nat)"/>
    <property type="match status" value="1"/>
</dbReference>
<dbReference type="Gene3D" id="3.40.630.30">
    <property type="match status" value="1"/>
</dbReference>
<evidence type="ECO:0000259" key="3">
    <source>
        <dbReference type="PROSITE" id="PS51186"/>
    </source>
</evidence>
<comment type="caution">
    <text evidence="4">The sequence shown here is derived from an EMBL/GenBank/DDBJ whole genome shotgun (WGS) entry which is preliminary data.</text>
</comment>
<dbReference type="Pfam" id="PF00583">
    <property type="entry name" value="Acetyltransf_1"/>
    <property type="match status" value="1"/>
</dbReference>
<feature type="domain" description="N-acetyltransferase" evidence="3">
    <location>
        <begin position="1"/>
        <end position="149"/>
    </location>
</feature>
<dbReference type="OrthoDB" id="9789053at2"/>
<evidence type="ECO:0000313" key="5">
    <source>
        <dbReference type="Proteomes" id="UP000193749"/>
    </source>
</evidence>
<dbReference type="PROSITE" id="PS51186">
    <property type="entry name" value="GNAT"/>
    <property type="match status" value="1"/>
</dbReference>
<organism evidence="4 5">
    <name type="scientific">Pantoea cypripedii</name>
    <name type="common">Pectobacterium cypripedii</name>
    <name type="synonym">Erwinia cypripedii</name>
    <dbReference type="NCBI Taxonomy" id="55209"/>
    <lineage>
        <taxon>Bacteria</taxon>
        <taxon>Pseudomonadati</taxon>
        <taxon>Pseudomonadota</taxon>
        <taxon>Gammaproteobacteria</taxon>
        <taxon>Enterobacterales</taxon>
        <taxon>Erwiniaceae</taxon>
        <taxon>Pantoea</taxon>
    </lineage>
</organism>
<evidence type="ECO:0000256" key="1">
    <source>
        <dbReference type="ARBA" id="ARBA00022679"/>
    </source>
</evidence>
<dbReference type="InterPro" id="IPR016181">
    <property type="entry name" value="Acyl_CoA_acyltransferase"/>
</dbReference>
<dbReference type="STRING" id="55209.HA50_15695"/>
<keyword evidence="2" id="KW-0012">Acyltransferase</keyword>
<dbReference type="CDD" id="cd04301">
    <property type="entry name" value="NAT_SF"/>
    <property type="match status" value="1"/>
</dbReference>
<dbReference type="GO" id="GO:0016747">
    <property type="term" value="F:acyltransferase activity, transferring groups other than amino-acyl groups"/>
    <property type="evidence" value="ECO:0007669"/>
    <property type="project" value="InterPro"/>
</dbReference>
<keyword evidence="1 4" id="KW-0808">Transferase</keyword>
<dbReference type="InterPro" id="IPR000182">
    <property type="entry name" value="GNAT_dom"/>
</dbReference>
<name>A0A1X1EY53_PANCY</name>
<keyword evidence="5" id="KW-1185">Reference proteome</keyword>
<evidence type="ECO:0000313" key="4">
    <source>
        <dbReference type="EMBL" id="ORM94705.1"/>
    </source>
</evidence>
<dbReference type="EMBL" id="MLJI01000001">
    <property type="protein sequence ID" value="ORM94705.1"/>
    <property type="molecule type" value="Genomic_DNA"/>
</dbReference>
<dbReference type="RefSeq" id="WP_084876531.1">
    <property type="nucleotide sequence ID" value="NZ_JAGGMY010000001.1"/>
</dbReference>
<dbReference type="PANTHER" id="PTHR43877:SF2">
    <property type="entry name" value="AMINOALKYLPHOSPHONATE N-ACETYLTRANSFERASE-RELATED"/>
    <property type="match status" value="1"/>
</dbReference>
<dbReference type="AlphaFoldDB" id="A0A1X1EY53"/>
<evidence type="ECO:0000256" key="2">
    <source>
        <dbReference type="ARBA" id="ARBA00023315"/>
    </source>
</evidence>
<dbReference type="InterPro" id="IPR050832">
    <property type="entry name" value="Bact_Acetyltransf"/>
</dbReference>
<reference evidence="4 5" key="1">
    <citation type="journal article" date="2017" name="Antonie Van Leeuwenhoek">
        <title>Phylogenomic resolution of the bacterial genus Pantoea and its relationship with Erwinia and Tatumella.</title>
        <authorList>
            <person name="Palmer M."/>
            <person name="Steenkamp E.T."/>
            <person name="Coetzee M.P."/>
            <person name="Chan W.Y."/>
            <person name="van Zyl E."/>
            <person name="De Maayer P."/>
            <person name="Coutinho T.A."/>
            <person name="Blom J."/>
            <person name="Smits T.H."/>
            <person name="Duffy B."/>
            <person name="Venter S.N."/>
        </authorList>
    </citation>
    <scope>NUCLEOTIDE SEQUENCE [LARGE SCALE GENOMIC DNA]</scope>
    <source>
        <strain evidence="4 5">LMG 2657</strain>
    </source>
</reference>
<gene>
    <name evidence="4" type="ORF">HA50_15695</name>
</gene>
<proteinExistence type="predicted"/>
<protein>
    <submittedName>
        <fullName evidence="4">GNAT family N-acetyltransferase</fullName>
    </submittedName>
</protein>
<sequence>MQILPLQEVPHFASQITDWLWREFGEGTPREFYASIVKSSLKGADFPVTFVALDGSRPLGTVGFWRCDLISRQDLYPWLAALFIEEDARGQGVSQALQQHVIDYARKRGYDQLWLWSTFAGYYERFGWQFKEEALEYPDTVVRVYQQAL</sequence>
<accession>A0A1X1EY53</accession>
<dbReference type="Proteomes" id="UP000193749">
    <property type="component" value="Unassembled WGS sequence"/>
</dbReference>
<dbReference type="PANTHER" id="PTHR43877">
    <property type="entry name" value="AMINOALKYLPHOSPHONATE N-ACETYLTRANSFERASE-RELATED-RELATED"/>
    <property type="match status" value="1"/>
</dbReference>